<protein>
    <recommendedName>
        <fullName evidence="4">PPE family protein</fullName>
    </recommendedName>
</protein>
<dbReference type="EMBL" id="SOCP01000009">
    <property type="protein sequence ID" value="TDV47840.1"/>
    <property type="molecule type" value="Genomic_DNA"/>
</dbReference>
<dbReference type="AlphaFoldDB" id="A0A4R7VF36"/>
<evidence type="ECO:0008006" key="4">
    <source>
        <dbReference type="Google" id="ProtNLM"/>
    </source>
</evidence>
<sequence length="396" mass="41624">MGEFTKHGISPHEIYEYMTNGRGTGMLDDAQYATRSEWELEKDRAAMIRKQGELIRDGWQGAASESAFGAAQPLAESAIHGADLLSRAEDLLDRQSGSFHRAANSVVPVPPEPPKMDIFDRMAPFADYEEQVSAYQADAHHNLEVYRGYDHASQYNETEMPAEYRTVNHSGDTVAVTGEDTDDYIHVPDGQPRNGDDPPPRSGGPGPRGGGEPRPFGTPDLGNEPPVQPTPWHQPGLTSPNDFSPSGRTPGPLVPAPDAPRVGGGGPELPVARFGTLGSTPDPGARGGAYRGPGEGGPGPGGRDTGPGPAGRNPLAPGAGALAAEEAALRRGAAAAMARGTGPGMMGGAPVGGRGRDDKDEEHQRKVLIEEDSEGMFGSDVLTAPQVIGDDEYEDD</sequence>
<feature type="compositionally biased region" description="Gly residues" evidence="1">
    <location>
        <begin position="341"/>
        <end position="353"/>
    </location>
</feature>
<feature type="compositionally biased region" description="Basic and acidic residues" evidence="1">
    <location>
        <begin position="354"/>
        <end position="369"/>
    </location>
</feature>
<keyword evidence="3" id="KW-1185">Reference proteome</keyword>
<accession>A0A4R7VF36</accession>
<dbReference type="Proteomes" id="UP000294927">
    <property type="component" value="Unassembled WGS sequence"/>
</dbReference>
<evidence type="ECO:0000313" key="3">
    <source>
        <dbReference type="Proteomes" id="UP000294927"/>
    </source>
</evidence>
<feature type="compositionally biased region" description="Gly residues" evidence="1">
    <location>
        <begin position="203"/>
        <end position="212"/>
    </location>
</feature>
<evidence type="ECO:0000313" key="2">
    <source>
        <dbReference type="EMBL" id="TDV47840.1"/>
    </source>
</evidence>
<proteinExistence type="predicted"/>
<gene>
    <name evidence="2" type="ORF">CLV71_10975</name>
</gene>
<feature type="compositionally biased region" description="Polar residues" evidence="1">
    <location>
        <begin position="236"/>
        <end position="247"/>
    </location>
</feature>
<name>A0A4R7VF36_9PSEU</name>
<feature type="region of interest" description="Disordered" evidence="1">
    <location>
        <begin position="181"/>
        <end position="396"/>
    </location>
</feature>
<dbReference type="Gene3D" id="1.20.1260.20">
    <property type="entry name" value="PPE superfamily"/>
    <property type="match status" value="1"/>
</dbReference>
<feature type="compositionally biased region" description="Gly residues" evidence="1">
    <location>
        <begin position="285"/>
        <end position="309"/>
    </location>
</feature>
<reference evidence="2 3" key="1">
    <citation type="submission" date="2019-03" db="EMBL/GenBank/DDBJ databases">
        <title>Genomic Encyclopedia of Archaeal and Bacterial Type Strains, Phase II (KMG-II): from individual species to whole genera.</title>
        <authorList>
            <person name="Goeker M."/>
        </authorList>
    </citation>
    <scope>NUCLEOTIDE SEQUENCE [LARGE SCALE GENOMIC DNA]</scope>
    <source>
        <strain evidence="2 3">DSM 45499</strain>
    </source>
</reference>
<evidence type="ECO:0000256" key="1">
    <source>
        <dbReference type="SAM" id="MobiDB-lite"/>
    </source>
</evidence>
<organism evidence="2 3">
    <name type="scientific">Actinophytocola oryzae</name>
    <dbReference type="NCBI Taxonomy" id="502181"/>
    <lineage>
        <taxon>Bacteria</taxon>
        <taxon>Bacillati</taxon>
        <taxon>Actinomycetota</taxon>
        <taxon>Actinomycetes</taxon>
        <taxon>Pseudonocardiales</taxon>
        <taxon>Pseudonocardiaceae</taxon>
    </lineage>
</organism>
<comment type="caution">
    <text evidence="2">The sequence shown here is derived from an EMBL/GenBank/DDBJ whole genome shotgun (WGS) entry which is preliminary data.</text>
</comment>
<dbReference type="InterPro" id="IPR038332">
    <property type="entry name" value="PPE_sf"/>
</dbReference>
<feature type="compositionally biased region" description="Low complexity" evidence="1">
    <location>
        <begin position="310"/>
        <end position="340"/>
    </location>
</feature>